<dbReference type="Gene3D" id="3.40.50.150">
    <property type="entry name" value="Vaccinia Virus protein VP39"/>
    <property type="match status" value="1"/>
</dbReference>
<dbReference type="Ensembl" id="ENSLLET00000010148.1">
    <property type="protein sequence ID" value="ENSLLEP00000009770.1"/>
    <property type="gene ID" value="ENSLLEG00000006232.1"/>
</dbReference>
<evidence type="ECO:0000313" key="6">
    <source>
        <dbReference type="Ensembl" id="ENSLLEP00000009770.1"/>
    </source>
</evidence>
<evidence type="ECO:0000256" key="3">
    <source>
        <dbReference type="ARBA" id="ARBA00022691"/>
    </source>
</evidence>
<dbReference type="PANTHER" id="PTHR21008:SF0">
    <property type="entry name" value="S-ADENOSYLMETHIONINE SENSOR UPSTREAM OF MTORC1"/>
    <property type="match status" value="1"/>
</dbReference>
<comment type="function">
    <text evidence="4">S-adenosyl-L-methionine-binding protein that acts as an inhibitor of mTORC1 signaling via interaction with the GATOR1 and KICSTOR complexes. Acts as a sensor of S-adenosyl-L-methionine to signal methionine sufficiency to mTORC1: in presence of methionine, binds S-adenosyl-L-methionine, leading to disrupt interaction with the GATOR1 and KICSTOR complexes and promote mTORC1 signaling. Upon methionine starvation, S-adenosyl-L-methionine levels are reduced, thereby promoting the association with GATOR1 and KICSTOR, leading to inhibit mTORC1 signaling. Probably also acts as a S-adenosyl-L-methionine-dependent methyltransferase.</text>
</comment>
<name>A0A8C5M996_9ANUR</name>
<dbReference type="InterPro" id="IPR021867">
    <property type="entry name" value="Bmt2/SAMTOR"/>
</dbReference>
<comment type="subunit">
    <text evidence="4">Interacts with the GATOR1 complex; interaction is disrupted when BMT2/SAMTOR binds S-adenosyl-L-methionine. Interacts with the KICSTOR complex; interaction is disrupted when BMT2/SAMTOR binds S-adenosyl-L-methionine.</text>
</comment>
<dbReference type="Proteomes" id="UP000694569">
    <property type="component" value="Unplaced"/>
</dbReference>
<dbReference type="HAMAP" id="MF_03044">
    <property type="entry name" value="BMT2"/>
    <property type="match status" value="1"/>
</dbReference>
<keyword evidence="3 4" id="KW-0949">S-adenosyl-L-methionine</keyword>
<dbReference type="SUPFAM" id="SSF53335">
    <property type="entry name" value="S-adenosyl-L-methionine-dependent methyltransferases"/>
    <property type="match status" value="1"/>
</dbReference>
<dbReference type="GO" id="GO:0032259">
    <property type="term" value="P:methylation"/>
    <property type="evidence" value="ECO:0007669"/>
    <property type="project" value="UniProtKB-KW"/>
</dbReference>
<dbReference type="FunFam" id="3.40.50.150:FF:000089">
    <property type="entry name" value="S-adenosylmethionine sensor upstream of mTORC1"/>
    <property type="match status" value="1"/>
</dbReference>
<feature type="binding site" evidence="4">
    <location>
        <position position="185"/>
    </location>
    <ligand>
        <name>S-adenosyl-L-methionine</name>
        <dbReference type="ChEBI" id="CHEBI:59789"/>
    </ligand>
</feature>
<evidence type="ECO:0000256" key="4">
    <source>
        <dbReference type="HAMAP-Rule" id="MF_03044"/>
    </source>
</evidence>
<proteinExistence type="inferred from homology"/>
<evidence type="ECO:0000256" key="2">
    <source>
        <dbReference type="ARBA" id="ARBA00022679"/>
    </source>
</evidence>
<dbReference type="GO" id="GO:1904262">
    <property type="term" value="P:negative regulation of TORC1 signaling"/>
    <property type="evidence" value="ECO:0007669"/>
    <property type="project" value="TreeGrafter"/>
</dbReference>
<organism evidence="6 7">
    <name type="scientific">Leptobrachium leishanense</name>
    <name type="common">Leishan spiny toad</name>
    <dbReference type="NCBI Taxonomy" id="445787"/>
    <lineage>
        <taxon>Eukaryota</taxon>
        <taxon>Metazoa</taxon>
        <taxon>Chordata</taxon>
        <taxon>Craniata</taxon>
        <taxon>Vertebrata</taxon>
        <taxon>Euteleostomi</taxon>
        <taxon>Amphibia</taxon>
        <taxon>Batrachia</taxon>
        <taxon>Anura</taxon>
        <taxon>Pelobatoidea</taxon>
        <taxon>Megophryidae</taxon>
        <taxon>Leptobrachium</taxon>
    </lineage>
</organism>
<comment type="similarity">
    <text evidence="4">Belongs to the BMT2 family.</text>
</comment>
<protein>
    <recommendedName>
        <fullName evidence="4">S-adenosylmethionine sensor upstream of mTORC1</fullName>
    </recommendedName>
    <alternativeName>
        <fullName evidence="4">Probable methyltransferase BMT2 homolog</fullName>
        <ecNumber evidence="4">2.1.1.-</ecNumber>
    </alternativeName>
</protein>
<dbReference type="EC" id="2.1.1.-" evidence="4"/>
<keyword evidence="7" id="KW-1185">Reference proteome</keyword>
<keyword evidence="1 4" id="KW-0489">Methyltransferase</keyword>
<keyword evidence="2 4" id="KW-0808">Transferase</keyword>
<accession>A0A8C5M996</accession>
<dbReference type="OrthoDB" id="5954793at2759"/>
<evidence type="ECO:0000256" key="1">
    <source>
        <dbReference type="ARBA" id="ARBA00022603"/>
    </source>
</evidence>
<reference evidence="6" key="1">
    <citation type="submission" date="2025-08" db="UniProtKB">
        <authorList>
            <consortium name="Ensembl"/>
        </authorList>
    </citation>
    <scope>IDENTIFICATION</scope>
</reference>
<dbReference type="GeneTree" id="ENSGT00390000010382"/>
<reference evidence="6" key="2">
    <citation type="submission" date="2025-09" db="UniProtKB">
        <authorList>
            <consortium name="Ensembl"/>
        </authorList>
    </citation>
    <scope>IDENTIFICATION</scope>
</reference>
<dbReference type="AlphaFoldDB" id="A0A8C5M996"/>
<sequence length="392" mass="44588">MAVSSNSEPGMDRGQGSRAGLRAVTGESRAEGGAAAGPQRREGEAAATANPVPRDVKQEQERLAGVVKNVHRGLRNRYREVGDFNTVWLQHCQNEGLLCEYAVAMKTLAGDYWTKKCDRQNRINWCLGVCQDYFYNGGKIKVLEKVARREVVKSTVPLNYEEVLLSLNAYKDFHQTRKIKLLDVGSCYNPFLEYEEFLTVGIDIQPGDETVHRCDFLNLQIRQPLQRPPDAIEVYLRNLRSPIGSLPSELFDVVVFSLLLCYFPSRYQRFLCCKKAHELLALNGLLLIITPDSSHQNRHVHMMKSWKVAIESLGFKRMIYAKYSHMHVLAFRKNTLKTTCDLITRDYPGMLYIPQDFNNGGRGRYKPAPSYVRSRCEDEQLATAFSELPTGP</sequence>
<evidence type="ECO:0000256" key="5">
    <source>
        <dbReference type="SAM" id="MobiDB-lite"/>
    </source>
</evidence>
<gene>
    <name evidence="4" type="primary">BMT2</name>
    <name evidence="4 6" type="synonym">SAMTOR</name>
</gene>
<dbReference type="PANTHER" id="PTHR21008">
    <property type="entry name" value="S-ADENOSYLMETHIONINE SENSOR UPSTREAM OF MTORC1-RELATED"/>
    <property type="match status" value="1"/>
</dbReference>
<feature type="region of interest" description="Disordered" evidence="5">
    <location>
        <begin position="1"/>
        <end position="58"/>
    </location>
</feature>
<dbReference type="InterPro" id="IPR029063">
    <property type="entry name" value="SAM-dependent_MTases_sf"/>
</dbReference>
<feature type="binding site" evidence="4">
    <location>
        <position position="203"/>
    </location>
    <ligand>
        <name>S-adenosyl-L-methionine</name>
        <dbReference type="ChEBI" id="CHEBI:59789"/>
    </ligand>
</feature>
<dbReference type="GO" id="GO:0008168">
    <property type="term" value="F:methyltransferase activity"/>
    <property type="evidence" value="ECO:0007669"/>
    <property type="project" value="UniProtKB-UniRule"/>
</dbReference>
<evidence type="ECO:0000313" key="7">
    <source>
        <dbReference type="Proteomes" id="UP000694569"/>
    </source>
</evidence>